<gene>
    <name evidence="11" type="ORF">S06H3_40625</name>
</gene>
<keyword evidence="8 9" id="KW-0472">Membrane</keyword>
<evidence type="ECO:0000256" key="6">
    <source>
        <dbReference type="ARBA" id="ARBA00022970"/>
    </source>
</evidence>
<keyword evidence="5 9" id="KW-0812">Transmembrane</keyword>
<evidence type="ECO:0000256" key="5">
    <source>
        <dbReference type="ARBA" id="ARBA00022692"/>
    </source>
</evidence>
<dbReference type="Pfam" id="PF00528">
    <property type="entry name" value="BPD_transp_1"/>
    <property type="match status" value="1"/>
</dbReference>
<comment type="subcellular location">
    <subcellularLocation>
        <location evidence="1">Cell membrane</location>
        <topology evidence="1">Multi-pass membrane protein</topology>
    </subcellularLocation>
</comment>
<evidence type="ECO:0000256" key="4">
    <source>
        <dbReference type="ARBA" id="ARBA00022475"/>
    </source>
</evidence>
<evidence type="ECO:0000313" key="11">
    <source>
        <dbReference type="EMBL" id="GAI38988.1"/>
    </source>
</evidence>
<dbReference type="InterPro" id="IPR000515">
    <property type="entry name" value="MetI-like"/>
</dbReference>
<dbReference type="InterPro" id="IPR035906">
    <property type="entry name" value="MetI-like_sf"/>
</dbReference>
<keyword evidence="6" id="KW-0029">Amino-acid transport</keyword>
<name>X1N5Z4_9ZZZZ</name>
<sequence length="158" mass="18084">MENLQKLIRYYFYIPVIKDILPFLLKGAVLTIRFAIISEFFGIILGLILALMKTSKIKLLKYTSIAYIEFFRGTPLLMQIMFAYYALPYLGINLSEFFAGLLALSVNSAAYVAEIFRAGIESIERGQIEASRSLGMNFFHTMRYIVLPQAFRKGRIQA</sequence>
<dbReference type="CDD" id="cd06261">
    <property type="entry name" value="TM_PBP2"/>
    <property type="match status" value="1"/>
</dbReference>
<evidence type="ECO:0000259" key="10">
    <source>
        <dbReference type="PROSITE" id="PS50928"/>
    </source>
</evidence>
<dbReference type="EMBL" id="BARV01024952">
    <property type="protein sequence ID" value="GAI38988.1"/>
    <property type="molecule type" value="Genomic_DNA"/>
</dbReference>
<dbReference type="AlphaFoldDB" id="X1N5Z4"/>
<keyword evidence="4" id="KW-1003">Cell membrane</keyword>
<keyword evidence="7 9" id="KW-1133">Transmembrane helix</keyword>
<feature type="domain" description="ABC transmembrane type-1" evidence="10">
    <location>
        <begin position="28"/>
        <end position="158"/>
    </location>
</feature>
<comment type="caution">
    <text evidence="11">The sequence shown here is derived from an EMBL/GenBank/DDBJ whole genome shotgun (WGS) entry which is preliminary data.</text>
</comment>
<protein>
    <recommendedName>
        <fullName evidence="10">ABC transmembrane type-1 domain-containing protein</fullName>
    </recommendedName>
</protein>
<organism evidence="11">
    <name type="scientific">marine sediment metagenome</name>
    <dbReference type="NCBI Taxonomy" id="412755"/>
    <lineage>
        <taxon>unclassified sequences</taxon>
        <taxon>metagenomes</taxon>
        <taxon>ecological metagenomes</taxon>
    </lineage>
</organism>
<evidence type="ECO:0000256" key="8">
    <source>
        <dbReference type="ARBA" id="ARBA00023136"/>
    </source>
</evidence>
<dbReference type="GO" id="GO:0006865">
    <property type="term" value="P:amino acid transport"/>
    <property type="evidence" value="ECO:0007669"/>
    <property type="project" value="UniProtKB-KW"/>
</dbReference>
<keyword evidence="3" id="KW-0813">Transport</keyword>
<feature type="transmembrane region" description="Helical" evidence="9">
    <location>
        <begin position="7"/>
        <end position="25"/>
    </location>
</feature>
<accession>X1N5Z4</accession>
<dbReference type="NCBIfam" id="TIGR01726">
    <property type="entry name" value="HEQRo_perm_3TM"/>
    <property type="match status" value="1"/>
</dbReference>
<feature type="transmembrane region" description="Helical" evidence="9">
    <location>
        <begin position="31"/>
        <end position="52"/>
    </location>
</feature>
<comment type="similarity">
    <text evidence="2">Belongs to the binding-protein-dependent transport system permease family. HisMQ subfamily.</text>
</comment>
<evidence type="ECO:0000256" key="7">
    <source>
        <dbReference type="ARBA" id="ARBA00022989"/>
    </source>
</evidence>
<evidence type="ECO:0000256" key="9">
    <source>
        <dbReference type="SAM" id="Phobius"/>
    </source>
</evidence>
<feature type="non-terminal residue" evidence="11">
    <location>
        <position position="158"/>
    </location>
</feature>
<reference evidence="11" key="1">
    <citation type="journal article" date="2014" name="Front. Microbiol.">
        <title>High frequency of phylogenetically diverse reductive dehalogenase-homologous genes in deep subseafloor sedimentary metagenomes.</title>
        <authorList>
            <person name="Kawai M."/>
            <person name="Futagami T."/>
            <person name="Toyoda A."/>
            <person name="Takaki Y."/>
            <person name="Nishi S."/>
            <person name="Hori S."/>
            <person name="Arai W."/>
            <person name="Tsubouchi T."/>
            <person name="Morono Y."/>
            <person name="Uchiyama I."/>
            <person name="Ito T."/>
            <person name="Fujiyama A."/>
            <person name="Inagaki F."/>
            <person name="Takami H."/>
        </authorList>
    </citation>
    <scope>NUCLEOTIDE SEQUENCE</scope>
    <source>
        <strain evidence="11">Expedition CK06-06</strain>
    </source>
</reference>
<dbReference type="GO" id="GO:0022857">
    <property type="term" value="F:transmembrane transporter activity"/>
    <property type="evidence" value="ECO:0007669"/>
    <property type="project" value="InterPro"/>
</dbReference>
<dbReference type="SUPFAM" id="SSF161098">
    <property type="entry name" value="MetI-like"/>
    <property type="match status" value="1"/>
</dbReference>
<evidence type="ECO:0000256" key="2">
    <source>
        <dbReference type="ARBA" id="ARBA00010072"/>
    </source>
</evidence>
<dbReference type="Gene3D" id="1.10.3720.10">
    <property type="entry name" value="MetI-like"/>
    <property type="match status" value="1"/>
</dbReference>
<dbReference type="PROSITE" id="PS50928">
    <property type="entry name" value="ABC_TM1"/>
    <property type="match status" value="1"/>
</dbReference>
<dbReference type="GO" id="GO:0043190">
    <property type="term" value="C:ATP-binding cassette (ABC) transporter complex"/>
    <property type="evidence" value="ECO:0007669"/>
    <property type="project" value="InterPro"/>
</dbReference>
<feature type="transmembrane region" description="Helical" evidence="9">
    <location>
        <begin position="64"/>
        <end position="85"/>
    </location>
</feature>
<evidence type="ECO:0000256" key="3">
    <source>
        <dbReference type="ARBA" id="ARBA00022448"/>
    </source>
</evidence>
<proteinExistence type="inferred from homology"/>
<dbReference type="PANTHER" id="PTHR30614">
    <property type="entry name" value="MEMBRANE COMPONENT OF AMINO ACID ABC TRANSPORTER"/>
    <property type="match status" value="1"/>
</dbReference>
<dbReference type="InterPro" id="IPR043429">
    <property type="entry name" value="ArtM/GltK/GlnP/TcyL/YhdX-like"/>
</dbReference>
<dbReference type="InterPro" id="IPR010065">
    <property type="entry name" value="AA_ABC_transptr_permease_3TM"/>
</dbReference>
<evidence type="ECO:0000256" key="1">
    <source>
        <dbReference type="ARBA" id="ARBA00004651"/>
    </source>
</evidence>
<feature type="transmembrane region" description="Helical" evidence="9">
    <location>
        <begin position="97"/>
        <end position="116"/>
    </location>
</feature>
<dbReference type="PANTHER" id="PTHR30614:SF20">
    <property type="entry name" value="GLUTAMINE TRANSPORT SYSTEM PERMEASE PROTEIN GLNP"/>
    <property type="match status" value="1"/>
</dbReference>